<keyword evidence="6 8" id="KW-1133">Transmembrane helix</keyword>
<evidence type="ECO:0000256" key="3">
    <source>
        <dbReference type="ARBA" id="ARBA00022448"/>
    </source>
</evidence>
<dbReference type="InterPro" id="IPR004761">
    <property type="entry name" value="Spore_GerAB"/>
</dbReference>
<evidence type="ECO:0000256" key="5">
    <source>
        <dbReference type="ARBA" id="ARBA00022692"/>
    </source>
</evidence>
<dbReference type="Proteomes" id="UP001596549">
    <property type="component" value="Unassembled WGS sequence"/>
</dbReference>
<organism evidence="9 10">
    <name type="scientific">Fictibacillus iocasae</name>
    <dbReference type="NCBI Taxonomy" id="2715437"/>
    <lineage>
        <taxon>Bacteria</taxon>
        <taxon>Bacillati</taxon>
        <taxon>Bacillota</taxon>
        <taxon>Bacilli</taxon>
        <taxon>Bacillales</taxon>
        <taxon>Fictibacillaceae</taxon>
        <taxon>Fictibacillus</taxon>
    </lineage>
</organism>
<comment type="subcellular location">
    <subcellularLocation>
        <location evidence="1">Membrane</location>
        <topology evidence="1">Multi-pass membrane protein</topology>
    </subcellularLocation>
</comment>
<dbReference type="NCBIfam" id="TIGR00912">
    <property type="entry name" value="2A0309"/>
    <property type="match status" value="1"/>
</dbReference>
<evidence type="ECO:0000313" key="9">
    <source>
        <dbReference type="EMBL" id="MFC7370586.1"/>
    </source>
</evidence>
<keyword evidence="3" id="KW-0813">Transport</keyword>
<evidence type="ECO:0000256" key="8">
    <source>
        <dbReference type="SAM" id="Phobius"/>
    </source>
</evidence>
<feature type="transmembrane region" description="Helical" evidence="8">
    <location>
        <begin position="337"/>
        <end position="355"/>
    </location>
</feature>
<evidence type="ECO:0000256" key="1">
    <source>
        <dbReference type="ARBA" id="ARBA00004141"/>
    </source>
</evidence>
<evidence type="ECO:0000256" key="2">
    <source>
        <dbReference type="ARBA" id="ARBA00007998"/>
    </source>
</evidence>
<reference evidence="10" key="1">
    <citation type="journal article" date="2019" name="Int. J. Syst. Evol. Microbiol.">
        <title>The Global Catalogue of Microorganisms (GCM) 10K type strain sequencing project: providing services to taxonomists for standard genome sequencing and annotation.</title>
        <authorList>
            <consortium name="The Broad Institute Genomics Platform"/>
            <consortium name="The Broad Institute Genome Sequencing Center for Infectious Disease"/>
            <person name="Wu L."/>
            <person name="Ma J."/>
        </authorList>
    </citation>
    <scope>NUCLEOTIDE SEQUENCE [LARGE SCALE GENOMIC DNA]</scope>
    <source>
        <strain evidence="10">NBRC 106396</strain>
    </source>
</reference>
<feature type="transmembrane region" description="Helical" evidence="8">
    <location>
        <begin position="185"/>
        <end position="206"/>
    </location>
</feature>
<comment type="caution">
    <text evidence="9">The sequence shown here is derived from an EMBL/GenBank/DDBJ whole genome shotgun (WGS) entry which is preliminary data.</text>
</comment>
<feature type="transmembrane region" description="Helical" evidence="8">
    <location>
        <begin position="148"/>
        <end position="165"/>
    </location>
</feature>
<feature type="transmembrane region" description="Helical" evidence="8">
    <location>
        <begin position="12"/>
        <end position="32"/>
    </location>
</feature>
<feature type="transmembrane region" description="Helical" evidence="8">
    <location>
        <begin position="38"/>
        <end position="59"/>
    </location>
</feature>
<sequence length="367" mass="41631">MKHTINQWQLALIVFSFIMGSSMLMAPNLTAFSASQDAWISMTLAVGVGVLLNVLWLFLMKKYEFQSIFRITELAAGKVMGTILNAIIVFYAIHLAAYVVRNLSNFMISNVIPESSPWTFQIMMILLAIYSCYYGFNNIGRVSEFFNPWMMLLFAGSLLLVINKFQFSNLKPVLDQKFIKIAEGAYMTIGFPFIEVLLLGSVFVFVKQKEKIIKSYMSGLLWGGAVLIIVVFLAVGIEGQYMVKRQSFPTFDLMRDISVIVIFERIEVLIAVVWIFGILVKVIVCLFAAVSGLQQISGHSNYRAFLLPCGIIIWAMGNHEHDNLMEFIDFVGQNWTLWWFTLYVILVLVMVVGLIRKKNNSTGSMMT</sequence>
<accession>A0ABW2NM96</accession>
<feature type="transmembrane region" description="Helical" evidence="8">
    <location>
        <begin position="118"/>
        <end position="136"/>
    </location>
</feature>
<feature type="transmembrane region" description="Helical" evidence="8">
    <location>
        <begin position="79"/>
        <end position="98"/>
    </location>
</feature>
<dbReference type="EMBL" id="JBHTCP010000004">
    <property type="protein sequence ID" value="MFC7370586.1"/>
    <property type="molecule type" value="Genomic_DNA"/>
</dbReference>
<dbReference type="PANTHER" id="PTHR34975:SF2">
    <property type="entry name" value="SPORE GERMINATION PROTEIN A2"/>
    <property type="match status" value="1"/>
</dbReference>
<evidence type="ECO:0000313" key="10">
    <source>
        <dbReference type="Proteomes" id="UP001596549"/>
    </source>
</evidence>
<name>A0ABW2NM96_9BACL</name>
<feature type="transmembrane region" description="Helical" evidence="8">
    <location>
        <begin position="302"/>
        <end position="317"/>
    </location>
</feature>
<dbReference type="RefSeq" id="WP_379746155.1">
    <property type="nucleotide sequence ID" value="NZ_JBHTCP010000004.1"/>
</dbReference>
<keyword evidence="7 8" id="KW-0472">Membrane</keyword>
<dbReference type="Pfam" id="PF03845">
    <property type="entry name" value="Spore_permease"/>
    <property type="match status" value="1"/>
</dbReference>
<evidence type="ECO:0000256" key="4">
    <source>
        <dbReference type="ARBA" id="ARBA00022544"/>
    </source>
</evidence>
<protein>
    <submittedName>
        <fullName evidence="9">Endospore germination permease</fullName>
    </submittedName>
</protein>
<keyword evidence="10" id="KW-1185">Reference proteome</keyword>
<proteinExistence type="inferred from homology"/>
<evidence type="ECO:0000256" key="6">
    <source>
        <dbReference type="ARBA" id="ARBA00022989"/>
    </source>
</evidence>
<evidence type="ECO:0000256" key="7">
    <source>
        <dbReference type="ARBA" id="ARBA00023136"/>
    </source>
</evidence>
<keyword evidence="4" id="KW-0309">Germination</keyword>
<feature type="transmembrane region" description="Helical" evidence="8">
    <location>
        <begin position="257"/>
        <end position="290"/>
    </location>
</feature>
<dbReference type="PANTHER" id="PTHR34975">
    <property type="entry name" value="SPORE GERMINATION PROTEIN A2"/>
    <property type="match status" value="1"/>
</dbReference>
<keyword evidence="5 8" id="KW-0812">Transmembrane</keyword>
<feature type="transmembrane region" description="Helical" evidence="8">
    <location>
        <begin position="218"/>
        <end position="237"/>
    </location>
</feature>
<gene>
    <name evidence="9" type="ORF">ACFQPF_02725</name>
</gene>
<comment type="similarity">
    <text evidence="2">Belongs to the amino acid-polyamine-organocation (APC) superfamily. Spore germination protein (SGP) (TC 2.A.3.9) family.</text>
</comment>